<reference evidence="2 3" key="1">
    <citation type="submission" date="2019-05" db="EMBL/GenBank/DDBJ databases">
        <title>Another draft genome of Portunus trituberculatus and its Hox gene families provides insights of decapod evolution.</title>
        <authorList>
            <person name="Jeong J.-H."/>
            <person name="Song I."/>
            <person name="Kim S."/>
            <person name="Choi T."/>
            <person name="Kim D."/>
            <person name="Ryu S."/>
            <person name="Kim W."/>
        </authorList>
    </citation>
    <scope>NUCLEOTIDE SEQUENCE [LARGE SCALE GENOMIC DNA]</scope>
    <source>
        <tissue evidence="2">Muscle</tissue>
    </source>
</reference>
<feature type="region of interest" description="Disordered" evidence="1">
    <location>
        <begin position="76"/>
        <end position="113"/>
    </location>
</feature>
<evidence type="ECO:0000313" key="2">
    <source>
        <dbReference type="EMBL" id="MPC85785.1"/>
    </source>
</evidence>
<feature type="compositionally biased region" description="Gly residues" evidence="1">
    <location>
        <begin position="32"/>
        <end position="49"/>
    </location>
</feature>
<sequence>MRSRQCSDEVEVEAWWSRNREQGTDGGVEAVSGGGDGGGSGGGSGGGYTDGRWVSEEVEVEVEVVVVGGREEGVTEMCEGACPEEEKEEEEEEEEGGVWCGRGREGKDGREGR</sequence>
<dbReference type="EMBL" id="VSRR010069545">
    <property type="protein sequence ID" value="MPC85785.1"/>
    <property type="molecule type" value="Genomic_DNA"/>
</dbReference>
<comment type="caution">
    <text evidence="2">The sequence shown here is derived from an EMBL/GenBank/DDBJ whole genome shotgun (WGS) entry which is preliminary data.</text>
</comment>
<organism evidence="2 3">
    <name type="scientific">Portunus trituberculatus</name>
    <name type="common">Swimming crab</name>
    <name type="synonym">Neptunus trituberculatus</name>
    <dbReference type="NCBI Taxonomy" id="210409"/>
    <lineage>
        <taxon>Eukaryota</taxon>
        <taxon>Metazoa</taxon>
        <taxon>Ecdysozoa</taxon>
        <taxon>Arthropoda</taxon>
        <taxon>Crustacea</taxon>
        <taxon>Multicrustacea</taxon>
        <taxon>Malacostraca</taxon>
        <taxon>Eumalacostraca</taxon>
        <taxon>Eucarida</taxon>
        <taxon>Decapoda</taxon>
        <taxon>Pleocyemata</taxon>
        <taxon>Brachyura</taxon>
        <taxon>Eubrachyura</taxon>
        <taxon>Portunoidea</taxon>
        <taxon>Portunidae</taxon>
        <taxon>Portuninae</taxon>
        <taxon>Portunus</taxon>
    </lineage>
</organism>
<gene>
    <name evidence="2" type="ORF">E2C01_080579</name>
</gene>
<dbReference type="Proteomes" id="UP000324222">
    <property type="component" value="Unassembled WGS sequence"/>
</dbReference>
<feature type="compositionally biased region" description="Basic and acidic residues" evidence="1">
    <location>
        <begin position="102"/>
        <end position="113"/>
    </location>
</feature>
<protein>
    <submittedName>
        <fullName evidence="2">Uncharacterized protein</fullName>
    </submittedName>
</protein>
<feature type="compositionally biased region" description="Acidic residues" evidence="1">
    <location>
        <begin position="82"/>
        <end position="96"/>
    </location>
</feature>
<dbReference type="AlphaFoldDB" id="A0A5B7ITM2"/>
<evidence type="ECO:0000256" key="1">
    <source>
        <dbReference type="SAM" id="MobiDB-lite"/>
    </source>
</evidence>
<name>A0A5B7ITM2_PORTR</name>
<proteinExistence type="predicted"/>
<evidence type="ECO:0000313" key="3">
    <source>
        <dbReference type="Proteomes" id="UP000324222"/>
    </source>
</evidence>
<feature type="region of interest" description="Disordered" evidence="1">
    <location>
        <begin position="17"/>
        <end position="51"/>
    </location>
</feature>
<accession>A0A5B7ITM2</accession>
<keyword evidence="3" id="KW-1185">Reference proteome</keyword>